<dbReference type="Pfam" id="PF02894">
    <property type="entry name" value="GFO_IDH_MocA_C"/>
    <property type="match status" value="1"/>
</dbReference>
<proteinExistence type="predicted"/>
<protein>
    <submittedName>
        <fullName evidence="3">NAD(P)-binding protein</fullName>
    </submittedName>
</protein>
<name>A0A1Y1YAG5_9FUNG</name>
<accession>A0A1Y1YAG5</accession>
<dbReference type="SUPFAM" id="SSF55347">
    <property type="entry name" value="Glyceraldehyde-3-phosphate dehydrogenase-like, C-terminal domain"/>
    <property type="match status" value="1"/>
</dbReference>
<evidence type="ECO:0000259" key="1">
    <source>
        <dbReference type="Pfam" id="PF01408"/>
    </source>
</evidence>
<dbReference type="Proteomes" id="UP000193498">
    <property type="component" value="Unassembled WGS sequence"/>
</dbReference>
<feature type="domain" description="Gfo/Idh/MocA-like oxidoreductase N-terminal" evidence="1">
    <location>
        <begin position="14"/>
        <end position="136"/>
    </location>
</feature>
<dbReference type="InterPro" id="IPR000683">
    <property type="entry name" value="Gfo/Idh/MocA-like_OxRdtase_N"/>
</dbReference>
<sequence>MFQSPHFPLERPVTVCIIGAGNRGSVYANFALKNPHLMRVVAVVSPTEFRRFNLAKRHDIPAENVFSSWKELAVRPRIADAMIITNLDSLHFDSALASIERGYHLMLENPSPLNPVECASLVNAAVHYNVTFMVGHPERYSAYNRTMKRLIDSGAIGEVMSIQHMEPIGFYHFRPTYSRTKKRQNTLSLISKNIHDIDLISWFMGTRCRRVSSFGNLYKVYKAKKFQIRNSLRCRQCPHEQECCYTAKQMYMDSPPWLDRNLADDPAYEVESLASSYDSRDDTYSDNEASDSCDNQVINMEFDGGKTCNFTMVVCTESMCERKTRIFGTLGELEADGHVVRHFDFLTRRIEIIRPERDDEDEDDIVNSGDYGVIRHFLECVTLFDSQGRVFCEPQDVLENQLYVLAAEKARSTGTVVNIDDFRHDSIGDMDVLMDIA</sequence>
<dbReference type="InterPro" id="IPR036291">
    <property type="entry name" value="NAD(P)-bd_dom_sf"/>
</dbReference>
<dbReference type="InParanoid" id="A0A1Y1YAG5"/>
<dbReference type="GO" id="GO:0000166">
    <property type="term" value="F:nucleotide binding"/>
    <property type="evidence" value="ECO:0007669"/>
    <property type="project" value="InterPro"/>
</dbReference>
<evidence type="ECO:0000313" key="4">
    <source>
        <dbReference type="Proteomes" id="UP000193498"/>
    </source>
</evidence>
<dbReference type="PANTHER" id="PTHR43377:SF2">
    <property type="entry name" value="BINDING ROSSMANN FOLD OXIDOREDUCTASE, PUTATIVE (AFU_ORTHOLOGUE AFUA_4G00560)-RELATED"/>
    <property type="match status" value="1"/>
</dbReference>
<dbReference type="InterPro" id="IPR051450">
    <property type="entry name" value="Gfo/Idh/MocA_Oxidoreductases"/>
</dbReference>
<organism evidence="3 4">
    <name type="scientific">Basidiobolus meristosporus CBS 931.73</name>
    <dbReference type="NCBI Taxonomy" id="1314790"/>
    <lineage>
        <taxon>Eukaryota</taxon>
        <taxon>Fungi</taxon>
        <taxon>Fungi incertae sedis</taxon>
        <taxon>Zoopagomycota</taxon>
        <taxon>Entomophthoromycotina</taxon>
        <taxon>Basidiobolomycetes</taxon>
        <taxon>Basidiobolales</taxon>
        <taxon>Basidiobolaceae</taxon>
        <taxon>Basidiobolus</taxon>
    </lineage>
</organism>
<dbReference type="EMBL" id="MCFE01000190">
    <property type="protein sequence ID" value="ORX94968.1"/>
    <property type="molecule type" value="Genomic_DNA"/>
</dbReference>
<comment type="caution">
    <text evidence="3">The sequence shown here is derived from an EMBL/GenBank/DDBJ whole genome shotgun (WGS) entry which is preliminary data.</text>
</comment>
<gene>
    <name evidence="3" type="ORF">K493DRAFT_407771</name>
</gene>
<dbReference type="InterPro" id="IPR004104">
    <property type="entry name" value="Gfo/Idh/MocA-like_OxRdtase_C"/>
</dbReference>
<dbReference type="SUPFAM" id="SSF51735">
    <property type="entry name" value="NAD(P)-binding Rossmann-fold domains"/>
    <property type="match status" value="1"/>
</dbReference>
<evidence type="ECO:0000259" key="2">
    <source>
        <dbReference type="Pfam" id="PF02894"/>
    </source>
</evidence>
<dbReference type="Gene3D" id="3.40.50.720">
    <property type="entry name" value="NAD(P)-binding Rossmann-like Domain"/>
    <property type="match status" value="1"/>
</dbReference>
<dbReference type="Pfam" id="PF01408">
    <property type="entry name" value="GFO_IDH_MocA"/>
    <property type="match status" value="1"/>
</dbReference>
<dbReference type="STRING" id="1314790.A0A1Y1YAG5"/>
<reference evidence="3 4" key="1">
    <citation type="submission" date="2016-07" db="EMBL/GenBank/DDBJ databases">
        <title>Pervasive Adenine N6-methylation of Active Genes in Fungi.</title>
        <authorList>
            <consortium name="DOE Joint Genome Institute"/>
            <person name="Mondo S.J."/>
            <person name="Dannebaum R.O."/>
            <person name="Kuo R.C."/>
            <person name="Labutti K."/>
            <person name="Haridas S."/>
            <person name="Kuo A."/>
            <person name="Salamov A."/>
            <person name="Ahrendt S.R."/>
            <person name="Lipzen A."/>
            <person name="Sullivan W."/>
            <person name="Andreopoulos W.B."/>
            <person name="Clum A."/>
            <person name="Lindquist E."/>
            <person name="Daum C."/>
            <person name="Ramamoorthy G.K."/>
            <person name="Gryganskyi A."/>
            <person name="Culley D."/>
            <person name="Magnuson J.K."/>
            <person name="James T.Y."/>
            <person name="O'Malley M.A."/>
            <person name="Stajich J.E."/>
            <person name="Spatafora J.W."/>
            <person name="Visel A."/>
            <person name="Grigoriev I.V."/>
        </authorList>
    </citation>
    <scope>NUCLEOTIDE SEQUENCE [LARGE SCALE GENOMIC DNA]</scope>
    <source>
        <strain evidence="3 4">CBS 931.73</strain>
    </source>
</reference>
<keyword evidence="4" id="KW-1185">Reference proteome</keyword>
<dbReference type="OrthoDB" id="2129491at2759"/>
<dbReference type="Gene3D" id="3.30.360.10">
    <property type="entry name" value="Dihydrodipicolinate Reductase, domain 2"/>
    <property type="match status" value="1"/>
</dbReference>
<dbReference type="AlphaFoldDB" id="A0A1Y1YAG5"/>
<dbReference type="PANTHER" id="PTHR43377">
    <property type="entry name" value="BILIVERDIN REDUCTASE A"/>
    <property type="match status" value="1"/>
</dbReference>
<evidence type="ECO:0000313" key="3">
    <source>
        <dbReference type="EMBL" id="ORX94968.1"/>
    </source>
</evidence>
<feature type="domain" description="Gfo/Idh/MocA-like oxidoreductase C-terminal" evidence="2">
    <location>
        <begin position="148"/>
        <end position="418"/>
    </location>
</feature>